<accession>A0A1B7LEZ2</accession>
<keyword evidence="2" id="KW-1185">Reference proteome</keyword>
<name>A0A1B7LEZ2_9FIRM</name>
<evidence type="ECO:0000313" key="2">
    <source>
        <dbReference type="Proteomes" id="UP000078532"/>
    </source>
</evidence>
<protein>
    <submittedName>
        <fullName evidence="1">Uncharacterized protein</fullName>
    </submittedName>
</protein>
<dbReference type="STRING" id="1838280.A6M21_08635"/>
<gene>
    <name evidence="1" type="ORF">A6M21_08635</name>
</gene>
<sequence length="63" mass="6916">MNLPAGLINLPARVLRVKSVPCFLTREPVVNPDKLPGTRQVGAGLRFPGRMAEILTVVKKNCY</sequence>
<comment type="caution">
    <text evidence="1">The sequence shown here is derived from an EMBL/GenBank/DDBJ whole genome shotgun (WGS) entry which is preliminary data.</text>
</comment>
<evidence type="ECO:0000313" key="1">
    <source>
        <dbReference type="EMBL" id="OAT82226.1"/>
    </source>
</evidence>
<reference evidence="1 2" key="1">
    <citation type="submission" date="2016-04" db="EMBL/GenBank/DDBJ databases">
        <authorList>
            <person name="Evans L.H."/>
            <person name="Alamgir A."/>
            <person name="Owens N."/>
            <person name="Weber N.D."/>
            <person name="Virtaneva K."/>
            <person name="Barbian K."/>
            <person name="Babar A."/>
            <person name="Rosenke K."/>
        </authorList>
    </citation>
    <scope>NUCLEOTIDE SEQUENCE [LARGE SCALE GENOMIC DNA]</scope>
    <source>
        <strain evidence="1 2">LMa1</strain>
    </source>
</reference>
<organism evidence="1 2">
    <name type="scientific">Desulfotomaculum copahuensis</name>
    <dbReference type="NCBI Taxonomy" id="1838280"/>
    <lineage>
        <taxon>Bacteria</taxon>
        <taxon>Bacillati</taxon>
        <taxon>Bacillota</taxon>
        <taxon>Clostridia</taxon>
        <taxon>Eubacteriales</taxon>
        <taxon>Desulfotomaculaceae</taxon>
        <taxon>Desulfotomaculum</taxon>
    </lineage>
</organism>
<dbReference type="Proteomes" id="UP000078532">
    <property type="component" value="Unassembled WGS sequence"/>
</dbReference>
<dbReference type="AlphaFoldDB" id="A0A1B7LEZ2"/>
<dbReference type="EMBL" id="LYVF01000137">
    <property type="protein sequence ID" value="OAT82226.1"/>
    <property type="molecule type" value="Genomic_DNA"/>
</dbReference>
<proteinExistence type="predicted"/>